<proteinExistence type="predicted"/>
<feature type="compositionally biased region" description="Basic and acidic residues" evidence="1">
    <location>
        <begin position="147"/>
        <end position="174"/>
    </location>
</feature>
<feature type="region of interest" description="Disordered" evidence="1">
    <location>
        <begin position="235"/>
        <end position="304"/>
    </location>
</feature>
<sequence length="595" mass="64306">MGDFFRDERLQQRLCAPASAVGGHVRRRRSARLHAGRLQQASDRSGRRRRPGLRHRQRPRRAAAAVRPHAGRPHRPDHAGHDHPVLAAGHAVRLHVLHEEPDGQGREHALLGRGRHHRRGSGRAVPALYGRFAGLDLLRHRRRLRGSEPGRLHDQEGPQRHGHLPDHGPDRPDPGHAGQRLPGEVGHVRPGDLGSGRHPRQCDLGWSGAHAVVGGHRRRARPALQVGAVLADQGRDLDGRRRRRRPVAVLGSGPLDHGRSRPRRRRLPRRRPAGRHGGLNQPRLCDSRGPSANRRPFSLASSGGAPPSLAWAHEFLAPAAPRQLLRRRRGHDRRFRRHGRPGGAGRTGDGRLARTDRLHGHGAVPRHRRAGRLAQLAAEDAGHPGLVDARRRPAGGFDARPGVEHRRRRLRPGRRDDDADGAGSGPGPVGRAHPRDRRLGHVGGRAPALLPQAVFGVSERSGPGRGPAAGVPGHAPPGARLGPARRPGRRLRGPGLAGPAGLAGGERPVRQPVAGSARLRLEGGGQPGPAAVSGDPGVAEPAGAGGAEGRRLRAAHRKTDLLGRPDQHASHPLRRAWGQPGRHHRRHLHWAGRPP</sequence>
<feature type="compositionally biased region" description="Basic residues" evidence="1">
    <location>
        <begin position="324"/>
        <end position="340"/>
    </location>
</feature>
<dbReference type="WBParaSite" id="PTRK_0000807700.1">
    <property type="protein sequence ID" value="PTRK_0000807700.1"/>
    <property type="gene ID" value="PTRK_0000807700"/>
</dbReference>
<feature type="compositionally biased region" description="Gly residues" evidence="1">
    <location>
        <begin position="495"/>
        <end position="504"/>
    </location>
</feature>
<protein>
    <submittedName>
        <fullName evidence="3">LigA</fullName>
    </submittedName>
</protein>
<feature type="compositionally biased region" description="Basic and acidic residues" evidence="1">
    <location>
        <begin position="74"/>
        <end position="83"/>
    </location>
</feature>
<evidence type="ECO:0000313" key="3">
    <source>
        <dbReference type="WBParaSite" id="PTRK_0000807700.1"/>
    </source>
</evidence>
<organism evidence="2 3">
    <name type="scientific">Parastrongyloides trichosuri</name>
    <name type="common">Possum-specific nematode worm</name>
    <dbReference type="NCBI Taxonomy" id="131310"/>
    <lineage>
        <taxon>Eukaryota</taxon>
        <taxon>Metazoa</taxon>
        <taxon>Ecdysozoa</taxon>
        <taxon>Nematoda</taxon>
        <taxon>Chromadorea</taxon>
        <taxon>Rhabditida</taxon>
        <taxon>Tylenchina</taxon>
        <taxon>Panagrolaimomorpha</taxon>
        <taxon>Strongyloidoidea</taxon>
        <taxon>Strongyloididae</taxon>
        <taxon>Parastrongyloides</taxon>
    </lineage>
</organism>
<reference evidence="3" key="1">
    <citation type="submission" date="2017-02" db="UniProtKB">
        <authorList>
            <consortium name="WormBaseParasite"/>
        </authorList>
    </citation>
    <scope>IDENTIFICATION</scope>
</reference>
<evidence type="ECO:0000256" key="1">
    <source>
        <dbReference type="SAM" id="MobiDB-lite"/>
    </source>
</evidence>
<feature type="compositionally biased region" description="Basic residues" evidence="1">
    <location>
        <begin position="46"/>
        <end position="61"/>
    </location>
</feature>
<feature type="compositionally biased region" description="Basic residues" evidence="1">
    <location>
        <begin position="581"/>
        <end position="595"/>
    </location>
</feature>
<feature type="compositionally biased region" description="Basic and acidic residues" evidence="1">
    <location>
        <begin position="557"/>
        <end position="569"/>
    </location>
</feature>
<feature type="compositionally biased region" description="Basic residues" evidence="1">
    <location>
        <begin position="260"/>
        <end position="274"/>
    </location>
</feature>
<name>A0A0N4ZJE2_PARTI</name>
<feature type="compositionally biased region" description="Basic residues" evidence="1">
    <location>
        <begin position="24"/>
        <end position="35"/>
    </location>
</feature>
<accession>A0A0N4ZJE2</accession>
<feature type="region of interest" description="Disordered" evidence="1">
    <location>
        <begin position="457"/>
        <end position="595"/>
    </location>
</feature>
<feature type="compositionally biased region" description="Basic and acidic residues" evidence="1">
    <location>
        <begin position="348"/>
        <end position="359"/>
    </location>
</feature>
<feature type="region of interest" description="Disordered" evidence="1">
    <location>
        <begin position="21"/>
        <end position="83"/>
    </location>
</feature>
<feature type="region of interest" description="Disordered" evidence="1">
    <location>
        <begin position="322"/>
        <end position="445"/>
    </location>
</feature>
<feature type="compositionally biased region" description="Low complexity" evidence="1">
    <location>
        <begin position="466"/>
        <end position="485"/>
    </location>
</feature>
<dbReference type="Proteomes" id="UP000038045">
    <property type="component" value="Unplaced"/>
</dbReference>
<keyword evidence="2" id="KW-1185">Reference proteome</keyword>
<feature type="region of interest" description="Disordered" evidence="1">
    <location>
        <begin position="147"/>
        <end position="204"/>
    </location>
</feature>
<dbReference type="AlphaFoldDB" id="A0A0N4ZJE2"/>
<evidence type="ECO:0000313" key="2">
    <source>
        <dbReference type="Proteomes" id="UP000038045"/>
    </source>
</evidence>